<organism evidence="2">
    <name type="scientific">Nothobranchius furzeri</name>
    <name type="common">Turquoise killifish</name>
    <dbReference type="NCBI Taxonomy" id="105023"/>
    <lineage>
        <taxon>Eukaryota</taxon>
        <taxon>Metazoa</taxon>
        <taxon>Chordata</taxon>
        <taxon>Craniata</taxon>
        <taxon>Vertebrata</taxon>
        <taxon>Euteleostomi</taxon>
        <taxon>Actinopterygii</taxon>
        <taxon>Neopterygii</taxon>
        <taxon>Teleostei</taxon>
        <taxon>Neoteleostei</taxon>
        <taxon>Acanthomorphata</taxon>
        <taxon>Ovalentaria</taxon>
        <taxon>Atherinomorphae</taxon>
        <taxon>Cyprinodontiformes</taxon>
        <taxon>Nothobranchiidae</taxon>
        <taxon>Nothobranchius</taxon>
    </lineage>
</organism>
<gene>
    <name evidence="2" type="primary">SI:DKEYP-110G5.4</name>
</gene>
<feature type="compositionally biased region" description="Polar residues" evidence="1">
    <location>
        <begin position="160"/>
        <end position="179"/>
    </location>
</feature>
<dbReference type="EMBL" id="HADY01023152">
    <property type="protein sequence ID" value="SBP61637.1"/>
    <property type="molecule type" value="Transcribed_RNA"/>
</dbReference>
<sequence>MDVHKELDVYIPKAAEVMILPLQNLPKPVLRKMGLADGKASRMSAGSPDVTCICPVILRRKDQGPASGRDRGSAENTKSLLEAKIQAGLARQQMSFGSSSRAAWEALTNISGAQFSKTPLLRQDSAPLVSQNAVFIHNGLIYLCTRKSTENHGQPKTRELQTSSRSSELPSGKSKQVQLSDGRAKVKHAAAQIKANVVLKRKVGSMVGSERSSPQPSDNKDVPLVKVLRPEPVSEEAALQPVLAPSQEDQRIPTSSYEMHDVGEEDIPGTAWNDPDTQTDGPGVDRSVDQTWTRIESSAGSSSMLSDLEFTTLENQERIAHLKAKLMQDTAAFYSSAMF</sequence>
<protein>
    <submittedName>
        <fullName evidence="2">Si:dkeyp-110g5.4</fullName>
    </submittedName>
</protein>
<evidence type="ECO:0000313" key="2">
    <source>
        <dbReference type="EMBL" id="SBP61637.1"/>
    </source>
</evidence>
<feature type="region of interest" description="Disordered" evidence="1">
    <location>
        <begin position="150"/>
        <end position="179"/>
    </location>
</feature>
<name>A0A1A8B2F1_NOTFU</name>
<accession>A0A1A8B2F1</accession>
<reference evidence="2" key="2">
    <citation type="submission" date="2016-06" db="EMBL/GenBank/DDBJ databases">
        <title>The genome of a short-lived fish provides insights into sex chromosome evolution and the genetic control of aging.</title>
        <authorList>
            <person name="Reichwald K."/>
            <person name="Felder M."/>
            <person name="Petzold A."/>
            <person name="Koch P."/>
            <person name="Groth M."/>
            <person name="Platzer M."/>
        </authorList>
    </citation>
    <scope>NUCLEOTIDE SEQUENCE</scope>
    <source>
        <tissue evidence="2">Brain</tissue>
    </source>
</reference>
<reference evidence="2" key="1">
    <citation type="submission" date="2016-05" db="EMBL/GenBank/DDBJ databases">
        <authorList>
            <person name="Lavstsen T."/>
            <person name="Jespersen J.S."/>
        </authorList>
    </citation>
    <scope>NUCLEOTIDE SEQUENCE</scope>
    <source>
        <tissue evidence="2">Brain</tissue>
    </source>
</reference>
<evidence type="ECO:0000256" key="1">
    <source>
        <dbReference type="SAM" id="MobiDB-lite"/>
    </source>
</evidence>
<proteinExistence type="predicted"/>
<dbReference type="AlphaFoldDB" id="A0A1A8B2F1"/>